<evidence type="ECO:0000313" key="3">
    <source>
        <dbReference type="Proteomes" id="UP000034854"/>
    </source>
</evidence>
<dbReference type="PANTHER" id="PTHR38454">
    <property type="entry name" value="INTEGRAL MEMBRANE PROTEIN-RELATED"/>
    <property type="match status" value="1"/>
</dbReference>
<feature type="transmembrane region" description="Helical" evidence="1">
    <location>
        <begin position="402"/>
        <end position="422"/>
    </location>
</feature>
<feature type="transmembrane region" description="Helical" evidence="1">
    <location>
        <begin position="198"/>
        <end position="231"/>
    </location>
</feature>
<feature type="transmembrane region" description="Helical" evidence="1">
    <location>
        <begin position="124"/>
        <end position="143"/>
    </location>
</feature>
<sequence>MKRIRADSIAVFLIVLVVAIFFWPVVQGKLPVPTDALVGLYHPWRDLYAKGYPRGVPYKNFLITDPVRQQIPWRKIAIDSWKEGKIPSWNPFNFSGMSLAGNIQAGVFYPFNILFFILNFPRAWTLLIMLQPLLAGIFLYFYLRSNHLSPLASVFGGVTWAFSGFMIAWLTWGTILHVVLWLPLILMSIDKLNNSRLLWSAILVFSLVCQFFAGHAQVSLYVFLLSGFYAFWRRSNFFWILLLLSILLTSIQWIPFVRSLLESSRIGVSDSWQISGWFLPWQHLAQFFAPDFFGNPATLNYWGEWNYGEFIGYISVVGIIFAIFALLIPKKSESVKFWSITLGITLLFLLPTPLAKLPYILKIPVFSSLQPTRLMAIVDFALVMLAAFGFEQWQGKRDKRIWYAVTVVGVILSILWVVTPLLGSTNADIARRNLILPSGVFGLTVLSMAVVSRSWAAVILLLIVSVDLIRFGWKFTPFTPEAYFFPQTAIIEFLQKQPKPFRVMSTDPKIVPPNTLAFYGIESVEGYDPIYSSRYEEFMAALNRQRPDISAPFGFNRIITTATDSSRLLSLMNTQFVLSPSDIKSAGFEKVFQEGQTRIYKNASLVRAYFVEGVRVVHTKQETIEALFTMDSPDKLAIVEKQILLDTIPMNQDERVDLVRYDPDGMEIVTISSHVRFLVIGNMYDPGWFVTIDGNPPVPIYRANYLFFGVVVPSGEHHIWVQYR</sequence>
<feature type="transmembrane region" description="Helical" evidence="1">
    <location>
        <begin position="163"/>
        <end position="186"/>
    </location>
</feature>
<accession>A0A0G0UE57</accession>
<feature type="transmembrane region" description="Helical" evidence="1">
    <location>
        <begin position="237"/>
        <end position="260"/>
    </location>
</feature>
<dbReference type="InterPro" id="IPR018580">
    <property type="entry name" value="Uncharacterised_YfhO"/>
</dbReference>
<evidence type="ECO:0000313" key="2">
    <source>
        <dbReference type="EMBL" id="KKR87224.1"/>
    </source>
</evidence>
<feature type="transmembrane region" description="Helical" evidence="1">
    <location>
        <begin position="99"/>
        <end position="117"/>
    </location>
</feature>
<evidence type="ECO:0000256" key="1">
    <source>
        <dbReference type="SAM" id="Phobius"/>
    </source>
</evidence>
<name>A0A0G0UE57_9BACT</name>
<dbReference type="AlphaFoldDB" id="A0A0G0UE57"/>
<dbReference type="Proteomes" id="UP000034854">
    <property type="component" value="Unassembled WGS sequence"/>
</dbReference>
<feature type="transmembrane region" description="Helical" evidence="1">
    <location>
        <begin position="9"/>
        <end position="26"/>
    </location>
</feature>
<dbReference type="Pfam" id="PF09586">
    <property type="entry name" value="YfhO"/>
    <property type="match status" value="1"/>
</dbReference>
<feature type="transmembrane region" description="Helical" evidence="1">
    <location>
        <begin position="434"/>
        <end position="464"/>
    </location>
</feature>
<gene>
    <name evidence="2" type="ORF">UU34_C0006G0043</name>
</gene>
<dbReference type="PANTHER" id="PTHR38454:SF1">
    <property type="entry name" value="INTEGRAL MEMBRANE PROTEIN"/>
    <property type="match status" value="1"/>
</dbReference>
<reference evidence="2 3" key="1">
    <citation type="journal article" date="2015" name="Nature">
        <title>rRNA introns, odd ribosomes, and small enigmatic genomes across a large radiation of phyla.</title>
        <authorList>
            <person name="Brown C.T."/>
            <person name="Hug L.A."/>
            <person name="Thomas B.C."/>
            <person name="Sharon I."/>
            <person name="Castelle C.J."/>
            <person name="Singh A."/>
            <person name="Wilkins M.J."/>
            <person name="Williams K.H."/>
            <person name="Banfield J.F."/>
        </authorList>
    </citation>
    <scope>NUCLEOTIDE SEQUENCE [LARGE SCALE GENOMIC DNA]</scope>
</reference>
<keyword evidence="1" id="KW-1133">Transmembrane helix</keyword>
<protein>
    <recommendedName>
        <fullName evidence="4">YfhO family protein</fullName>
    </recommendedName>
</protein>
<keyword evidence="1" id="KW-0812">Transmembrane</keyword>
<evidence type="ECO:0008006" key="4">
    <source>
        <dbReference type="Google" id="ProtNLM"/>
    </source>
</evidence>
<organism evidence="2 3">
    <name type="scientific">Candidatus Curtissbacteria bacterium GW2011_GWA1_41_11</name>
    <dbReference type="NCBI Taxonomy" id="1618409"/>
    <lineage>
        <taxon>Bacteria</taxon>
        <taxon>Candidatus Curtissiibacteriota</taxon>
    </lineage>
</organism>
<proteinExistence type="predicted"/>
<feature type="transmembrane region" description="Helical" evidence="1">
    <location>
        <begin position="335"/>
        <end position="354"/>
    </location>
</feature>
<feature type="transmembrane region" description="Helical" evidence="1">
    <location>
        <begin position="374"/>
        <end position="390"/>
    </location>
</feature>
<dbReference type="EMBL" id="LCAG01000006">
    <property type="protein sequence ID" value="KKR87224.1"/>
    <property type="molecule type" value="Genomic_DNA"/>
</dbReference>
<comment type="caution">
    <text evidence="2">The sequence shown here is derived from an EMBL/GenBank/DDBJ whole genome shotgun (WGS) entry which is preliminary data.</text>
</comment>
<feature type="transmembrane region" description="Helical" evidence="1">
    <location>
        <begin position="310"/>
        <end position="328"/>
    </location>
</feature>
<keyword evidence="1" id="KW-0472">Membrane</keyword>